<dbReference type="EMBL" id="JBFDAA010000003">
    <property type="protein sequence ID" value="KAL1138375.1"/>
    <property type="molecule type" value="Genomic_DNA"/>
</dbReference>
<evidence type="ECO:0000313" key="2">
    <source>
        <dbReference type="EMBL" id="KAL1138375.1"/>
    </source>
</evidence>
<keyword evidence="3" id="KW-1185">Reference proteome</keyword>
<comment type="caution">
    <text evidence="2">The sequence shown here is derived from an EMBL/GenBank/DDBJ whole genome shotgun (WGS) entry which is preliminary data.</text>
</comment>
<sequence>MEQATTTLEASTADYTTMAQLAVNNITLIPIFYGNPGDLEEWLTAAAKAGAHLDAIDKRLRTAIQTSVYGVLLRILSPTVRADCGIGTTTTEDAAGRRRISGRFRSQSRSGLPPDRLVKEAVLSGHRSSDRDVKNPHMLLRHPPGRRVMMGHRKWGKAAGKPPVSVATLNSTEYDAIIGTDALRCVKGCVRMRRYDWVVRLGTMRYRSEDGVSRSGYVGDVVVKKMDHIRADNVAQHFEAVFHTEVSKGQLRVHPYAIRVEECSDNLSAQKDEFLEGSYDGVVQSLRLKTASKRRNMFHKNKTQETTENGACNLPPFCDFLLSLT</sequence>
<dbReference type="AlphaFoldDB" id="A0ABD0YQX1"/>
<proteinExistence type="predicted"/>
<accession>A0ABD0YQX1</accession>
<dbReference type="Proteomes" id="UP001558652">
    <property type="component" value="Unassembled WGS sequence"/>
</dbReference>
<evidence type="ECO:0000313" key="3">
    <source>
        <dbReference type="Proteomes" id="UP001558652"/>
    </source>
</evidence>
<evidence type="ECO:0000256" key="1">
    <source>
        <dbReference type="SAM" id="MobiDB-lite"/>
    </source>
</evidence>
<organism evidence="2 3">
    <name type="scientific">Ranatra chinensis</name>
    <dbReference type="NCBI Taxonomy" id="642074"/>
    <lineage>
        <taxon>Eukaryota</taxon>
        <taxon>Metazoa</taxon>
        <taxon>Ecdysozoa</taxon>
        <taxon>Arthropoda</taxon>
        <taxon>Hexapoda</taxon>
        <taxon>Insecta</taxon>
        <taxon>Pterygota</taxon>
        <taxon>Neoptera</taxon>
        <taxon>Paraneoptera</taxon>
        <taxon>Hemiptera</taxon>
        <taxon>Heteroptera</taxon>
        <taxon>Panheteroptera</taxon>
        <taxon>Nepomorpha</taxon>
        <taxon>Nepidae</taxon>
        <taxon>Ranatrinae</taxon>
        <taxon>Ranatra</taxon>
    </lineage>
</organism>
<gene>
    <name evidence="2" type="ORF">AAG570_008439</name>
</gene>
<feature type="region of interest" description="Disordered" evidence="1">
    <location>
        <begin position="125"/>
        <end position="144"/>
    </location>
</feature>
<reference evidence="2 3" key="1">
    <citation type="submission" date="2024-07" db="EMBL/GenBank/DDBJ databases">
        <title>Chromosome-level genome assembly of the water stick insect Ranatra chinensis (Heteroptera: Nepidae).</title>
        <authorList>
            <person name="Liu X."/>
        </authorList>
    </citation>
    <scope>NUCLEOTIDE SEQUENCE [LARGE SCALE GENOMIC DNA]</scope>
    <source>
        <strain evidence="2">Cailab_2021Rc</strain>
        <tissue evidence="2">Muscle</tissue>
    </source>
</reference>
<protein>
    <submittedName>
        <fullName evidence="2">Uncharacterized protein</fullName>
    </submittedName>
</protein>
<name>A0ABD0YQX1_9HEMI</name>